<keyword evidence="1 5" id="KW-0853">WD repeat</keyword>
<sequence length="419" mass="45058">MPLITLPYISVQPDWDQVVRDVSTNTTPSEQFWVSCYETGKQSVHAKVAVEKSSSPSKPQLKGIEGVEVKPINSISFSLSCPSYSLKDILIVGPKHKLSPFQGKELGCINVSPNGDLYAASSGKDISIGKLNNEQAVRTLEGHLDDVTVVQFFPSNQAVLLSGASDFQVKIWSVLDGSNPVTLKGHTSAITDLDIVGRGKNVLSSSRDGTVRLWHCGTGTTIAVLGDYGTIVNKISVVALPAKYMSVVVEGTDEKESETADKLVLVGLSDGTVRGIHLGTKEELFSTLPKDSAITAIAFDDNTSTLCTGDLHGVVEVFSLSDTSKPLVHWKRNDHSVTALTTRLNENGDRVLCVSNADGSVYQTNSFELVLKQGSVALEVEYTGNELEPVRSMVILPSTETIGFNRIVCGVRDGSINIY</sequence>
<keyword evidence="3" id="KW-0647">Proteasome</keyword>
<dbReference type="SMART" id="SM00320">
    <property type="entry name" value="WD40"/>
    <property type="match status" value="4"/>
</dbReference>
<dbReference type="Gene3D" id="2.130.10.10">
    <property type="entry name" value="YVTN repeat-like/Quinoprotein amine dehydrogenase"/>
    <property type="match status" value="2"/>
</dbReference>
<evidence type="ECO:0000256" key="5">
    <source>
        <dbReference type="PROSITE-ProRule" id="PRU00221"/>
    </source>
</evidence>
<dbReference type="Pfam" id="PF00400">
    <property type="entry name" value="WD40"/>
    <property type="match status" value="2"/>
</dbReference>
<gene>
    <name evidence="6" type="ORF">PHYBLDRAFT_144948</name>
</gene>
<dbReference type="InParanoid" id="A0A162PNH4"/>
<evidence type="ECO:0000313" key="6">
    <source>
        <dbReference type="EMBL" id="OAD74507.1"/>
    </source>
</evidence>
<evidence type="ECO:0000256" key="1">
    <source>
        <dbReference type="ARBA" id="ARBA00022574"/>
    </source>
</evidence>
<dbReference type="EMBL" id="KV440979">
    <property type="protein sequence ID" value="OAD74507.1"/>
    <property type="molecule type" value="Genomic_DNA"/>
</dbReference>
<dbReference type="RefSeq" id="XP_018292547.1">
    <property type="nucleotide sequence ID" value="XM_018431325.1"/>
</dbReference>
<dbReference type="Proteomes" id="UP000077315">
    <property type="component" value="Unassembled WGS sequence"/>
</dbReference>
<dbReference type="PROSITE" id="PS50294">
    <property type="entry name" value="WD_REPEATS_REGION"/>
    <property type="match status" value="2"/>
</dbReference>
<dbReference type="PANTHER" id="PTHR19857">
    <property type="entry name" value="MITOCHONDRIAL DIVISION PROTEIN 1-RELATED"/>
    <property type="match status" value="1"/>
</dbReference>
<reference evidence="7" key="1">
    <citation type="submission" date="2015-06" db="EMBL/GenBank/DDBJ databases">
        <title>Expansion of signal transduction pathways in fungi by whole-genome duplication.</title>
        <authorList>
            <consortium name="DOE Joint Genome Institute"/>
            <person name="Corrochano L.M."/>
            <person name="Kuo A."/>
            <person name="Marcet-Houben M."/>
            <person name="Polaino S."/>
            <person name="Salamov A."/>
            <person name="Villalobos J.M."/>
            <person name="Alvarez M.I."/>
            <person name="Avalos J."/>
            <person name="Benito E.P."/>
            <person name="Benoit I."/>
            <person name="Burger G."/>
            <person name="Camino L.P."/>
            <person name="Canovas D."/>
            <person name="Cerda-Olmedo E."/>
            <person name="Cheng J.-F."/>
            <person name="Dominguez A."/>
            <person name="Elias M."/>
            <person name="Eslava A.P."/>
            <person name="Glaser F."/>
            <person name="Grimwood J."/>
            <person name="Gutierrez G."/>
            <person name="Heitman J."/>
            <person name="Henrissat B."/>
            <person name="Iturriaga E.A."/>
            <person name="Lang B.F."/>
            <person name="Lavin J.L."/>
            <person name="Lee S."/>
            <person name="Li W."/>
            <person name="Lindquist E."/>
            <person name="Lopez-Garcia S."/>
            <person name="Luque E.M."/>
            <person name="Marcos A.T."/>
            <person name="Martin J."/>
            <person name="McCluskey K."/>
            <person name="Medina H.R."/>
            <person name="Miralles-Duran A."/>
            <person name="Miyazaki A."/>
            <person name="Munoz-Torres E."/>
            <person name="Oguiza J.A."/>
            <person name="Ohm R."/>
            <person name="Olmedo M."/>
            <person name="Orejas M."/>
            <person name="Ortiz-Castellanos L."/>
            <person name="Pisabarro A.G."/>
            <person name="Rodriguez-Romero J."/>
            <person name="Ruiz-Herrera J."/>
            <person name="Ruiz-Vazquez R."/>
            <person name="Sanz C."/>
            <person name="Schackwitz W."/>
            <person name="Schmutz J."/>
            <person name="Shahriari M."/>
            <person name="Shelest E."/>
            <person name="Silva-Franco F."/>
            <person name="Soanes D."/>
            <person name="Syed K."/>
            <person name="Tagua V.G."/>
            <person name="Talbot N.J."/>
            <person name="Thon M."/>
            <person name="De vries R.P."/>
            <person name="Wiebenga A."/>
            <person name="Yadav J.S."/>
            <person name="Braun E.L."/>
            <person name="Baker S."/>
            <person name="Garre V."/>
            <person name="Horwitz B."/>
            <person name="Torres-Martinez S."/>
            <person name="Idnurm A."/>
            <person name="Herrera-Estrella A."/>
            <person name="Gabaldon T."/>
            <person name="Grigoriev I.V."/>
        </authorList>
    </citation>
    <scope>NUCLEOTIDE SEQUENCE [LARGE SCALE GENOMIC DNA]</scope>
    <source>
        <strain evidence="7">NRRL 1555(-)</strain>
    </source>
</reference>
<dbReference type="PROSITE" id="PS50082">
    <property type="entry name" value="WD_REPEATS_2"/>
    <property type="match status" value="2"/>
</dbReference>
<feature type="repeat" description="WD" evidence="5">
    <location>
        <begin position="183"/>
        <end position="224"/>
    </location>
</feature>
<evidence type="ECO:0000313" key="7">
    <source>
        <dbReference type="Proteomes" id="UP000077315"/>
    </source>
</evidence>
<evidence type="ECO:0000256" key="4">
    <source>
        <dbReference type="ARBA" id="ARBA00038321"/>
    </source>
</evidence>
<dbReference type="GO" id="GO:0000502">
    <property type="term" value="C:proteasome complex"/>
    <property type="evidence" value="ECO:0007669"/>
    <property type="project" value="UniProtKB-KW"/>
</dbReference>
<dbReference type="InterPro" id="IPR015943">
    <property type="entry name" value="WD40/YVTN_repeat-like_dom_sf"/>
</dbReference>
<organism evidence="6 7">
    <name type="scientific">Phycomyces blakesleeanus (strain ATCC 8743b / DSM 1359 / FGSC 10004 / NBRC 33097 / NRRL 1555)</name>
    <dbReference type="NCBI Taxonomy" id="763407"/>
    <lineage>
        <taxon>Eukaryota</taxon>
        <taxon>Fungi</taxon>
        <taxon>Fungi incertae sedis</taxon>
        <taxon>Mucoromycota</taxon>
        <taxon>Mucoromycotina</taxon>
        <taxon>Mucoromycetes</taxon>
        <taxon>Mucorales</taxon>
        <taxon>Phycomycetaceae</taxon>
        <taxon>Phycomyces</taxon>
    </lineage>
</organism>
<dbReference type="PANTHER" id="PTHR19857:SF19">
    <property type="entry name" value="26S PROTEASOME REGULATORY SUBUNIT RPN14"/>
    <property type="match status" value="1"/>
</dbReference>
<keyword evidence="2" id="KW-0677">Repeat</keyword>
<dbReference type="OrthoDB" id="10257301at2759"/>
<dbReference type="SUPFAM" id="SSF50978">
    <property type="entry name" value="WD40 repeat-like"/>
    <property type="match status" value="1"/>
</dbReference>
<proteinExistence type="inferred from homology"/>
<dbReference type="VEuPathDB" id="FungiDB:PHYBLDRAFT_144948"/>
<evidence type="ECO:0000256" key="3">
    <source>
        <dbReference type="ARBA" id="ARBA00022942"/>
    </source>
</evidence>
<protein>
    <submittedName>
        <fullName evidence="6">Uncharacterized protein</fullName>
    </submittedName>
</protein>
<dbReference type="AlphaFoldDB" id="A0A162PNH4"/>
<keyword evidence="7" id="KW-1185">Reference proteome</keyword>
<dbReference type="InterPro" id="IPR001680">
    <property type="entry name" value="WD40_rpt"/>
</dbReference>
<feature type="repeat" description="WD" evidence="5">
    <location>
        <begin position="140"/>
        <end position="182"/>
    </location>
</feature>
<dbReference type="InterPro" id="IPR051179">
    <property type="entry name" value="WD_repeat_multifunction"/>
</dbReference>
<dbReference type="GeneID" id="28992231"/>
<evidence type="ECO:0000256" key="2">
    <source>
        <dbReference type="ARBA" id="ARBA00022737"/>
    </source>
</evidence>
<dbReference type="STRING" id="763407.A0A162PNH4"/>
<accession>A0A162PNH4</accession>
<comment type="similarity">
    <text evidence="4">Belongs to the WD repeat PAAF1/RPN14 family.</text>
</comment>
<name>A0A162PNH4_PHYB8</name>
<dbReference type="InterPro" id="IPR036322">
    <property type="entry name" value="WD40_repeat_dom_sf"/>
</dbReference>